<organism evidence="2 3">
    <name type="scientific">Moniliophthora roreri</name>
    <name type="common">Frosty pod rot fungus</name>
    <name type="synonym">Monilia roreri</name>
    <dbReference type="NCBI Taxonomy" id="221103"/>
    <lineage>
        <taxon>Eukaryota</taxon>
        <taxon>Fungi</taxon>
        <taxon>Dikarya</taxon>
        <taxon>Basidiomycota</taxon>
        <taxon>Agaricomycotina</taxon>
        <taxon>Agaricomycetes</taxon>
        <taxon>Agaricomycetidae</taxon>
        <taxon>Agaricales</taxon>
        <taxon>Marasmiineae</taxon>
        <taxon>Marasmiaceae</taxon>
        <taxon>Moniliophthora</taxon>
    </lineage>
</organism>
<evidence type="ECO:0000256" key="1">
    <source>
        <dbReference type="SAM" id="MobiDB-lite"/>
    </source>
</evidence>
<protein>
    <submittedName>
        <fullName evidence="2">Uncharacterized protein</fullName>
    </submittedName>
</protein>
<sequence>MYRMIIAITLIKASHSVKPQGIVSTVIIVHVTLGISLDDVESAIVSIRAGSTVHEEALVVDISRSTNGLMQQGRNQGSGSMDREAQRDSENSE</sequence>
<reference evidence="2 3" key="1">
    <citation type="submission" date="2015-12" db="EMBL/GenBank/DDBJ databases">
        <title>Draft genome sequence of Moniliophthora roreri, the causal agent of frosty pod rot of cacao.</title>
        <authorList>
            <person name="Aime M.C."/>
            <person name="Diaz-Valderrama J.R."/>
            <person name="Kijpornyongpan T."/>
            <person name="Phillips-Mora W."/>
        </authorList>
    </citation>
    <scope>NUCLEOTIDE SEQUENCE [LARGE SCALE GENOMIC DNA]</scope>
    <source>
        <strain evidence="2 3">MCA 2952</strain>
    </source>
</reference>
<name>A0A0W0GCX8_MONRR</name>
<feature type="region of interest" description="Disordered" evidence="1">
    <location>
        <begin position="68"/>
        <end position="93"/>
    </location>
</feature>
<proteinExistence type="predicted"/>
<accession>A0A0W0GCX8</accession>
<dbReference type="AlphaFoldDB" id="A0A0W0GCX8"/>
<gene>
    <name evidence="2" type="ORF">WG66_1017</name>
</gene>
<dbReference type="Proteomes" id="UP000054988">
    <property type="component" value="Unassembled WGS sequence"/>
</dbReference>
<evidence type="ECO:0000313" key="3">
    <source>
        <dbReference type="Proteomes" id="UP000054988"/>
    </source>
</evidence>
<feature type="compositionally biased region" description="Polar residues" evidence="1">
    <location>
        <begin position="68"/>
        <end position="79"/>
    </location>
</feature>
<evidence type="ECO:0000313" key="2">
    <source>
        <dbReference type="EMBL" id="KTB46406.1"/>
    </source>
</evidence>
<dbReference type="EMBL" id="LATX01000366">
    <property type="protein sequence ID" value="KTB46406.1"/>
    <property type="molecule type" value="Genomic_DNA"/>
</dbReference>
<comment type="caution">
    <text evidence="2">The sequence shown here is derived from an EMBL/GenBank/DDBJ whole genome shotgun (WGS) entry which is preliminary data.</text>
</comment>
<feature type="compositionally biased region" description="Basic and acidic residues" evidence="1">
    <location>
        <begin position="81"/>
        <end position="93"/>
    </location>
</feature>